<evidence type="ECO:0000256" key="1">
    <source>
        <dbReference type="SAM" id="MobiDB-lite"/>
    </source>
</evidence>
<keyword evidence="3" id="KW-1185">Reference proteome</keyword>
<dbReference type="EMBL" id="MU842828">
    <property type="protein sequence ID" value="KAK2032684.1"/>
    <property type="molecule type" value="Genomic_DNA"/>
</dbReference>
<dbReference type="Proteomes" id="UP001232148">
    <property type="component" value="Unassembled WGS sequence"/>
</dbReference>
<reference evidence="2" key="1">
    <citation type="submission" date="2021-06" db="EMBL/GenBank/DDBJ databases">
        <title>Comparative genomics, transcriptomics and evolutionary studies reveal genomic signatures of adaptation to plant cell wall in hemibiotrophic fungi.</title>
        <authorList>
            <consortium name="DOE Joint Genome Institute"/>
            <person name="Baroncelli R."/>
            <person name="Diaz J.F."/>
            <person name="Benocci T."/>
            <person name="Peng M."/>
            <person name="Battaglia E."/>
            <person name="Haridas S."/>
            <person name="Andreopoulos W."/>
            <person name="Labutti K."/>
            <person name="Pangilinan J."/>
            <person name="Floch G.L."/>
            <person name="Makela M.R."/>
            <person name="Henrissat B."/>
            <person name="Grigoriev I.V."/>
            <person name="Crouch J.A."/>
            <person name="De Vries R.P."/>
            <person name="Sukno S.A."/>
            <person name="Thon M.R."/>
        </authorList>
    </citation>
    <scope>NUCLEOTIDE SEQUENCE</scope>
    <source>
        <strain evidence="2">MAFF235873</strain>
    </source>
</reference>
<dbReference type="AlphaFoldDB" id="A0AAD9M4A8"/>
<feature type="compositionally biased region" description="Polar residues" evidence="1">
    <location>
        <begin position="140"/>
        <end position="149"/>
    </location>
</feature>
<name>A0AAD9M4A8_9PEZI</name>
<accession>A0AAD9M4A8</accession>
<gene>
    <name evidence="2" type="ORF">LX32DRAFT_635994</name>
</gene>
<protein>
    <submittedName>
        <fullName evidence="2">Uncharacterized protein</fullName>
    </submittedName>
</protein>
<evidence type="ECO:0000313" key="3">
    <source>
        <dbReference type="Proteomes" id="UP001232148"/>
    </source>
</evidence>
<evidence type="ECO:0000313" key="2">
    <source>
        <dbReference type="EMBL" id="KAK2032684.1"/>
    </source>
</evidence>
<feature type="region of interest" description="Disordered" evidence="1">
    <location>
        <begin position="88"/>
        <end position="149"/>
    </location>
</feature>
<comment type="caution">
    <text evidence="2">The sequence shown here is derived from an EMBL/GenBank/DDBJ whole genome shotgun (WGS) entry which is preliminary data.</text>
</comment>
<sequence>MSSLKLYASPTHPLVPPRRYCRVTPKAPGGHVVLLADKICILRFRWEKYGRRNSDPRLCRPSMIFAPYRLLTDDTTWVACVGCAPIRIAASPPPSRHHVGYNDNSTRDRRRGRQPSDVSRGSRPGAIPTHRYDTERSLHKSGTLSRRAA</sequence>
<proteinExistence type="predicted"/>
<organism evidence="2 3">
    <name type="scientific">Colletotrichum zoysiae</name>
    <dbReference type="NCBI Taxonomy" id="1216348"/>
    <lineage>
        <taxon>Eukaryota</taxon>
        <taxon>Fungi</taxon>
        <taxon>Dikarya</taxon>
        <taxon>Ascomycota</taxon>
        <taxon>Pezizomycotina</taxon>
        <taxon>Sordariomycetes</taxon>
        <taxon>Hypocreomycetidae</taxon>
        <taxon>Glomerellales</taxon>
        <taxon>Glomerellaceae</taxon>
        <taxon>Colletotrichum</taxon>
        <taxon>Colletotrichum graminicola species complex</taxon>
    </lineage>
</organism>